<feature type="region of interest" description="Disordered" evidence="5">
    <location>
        <begin position="167"/>
        <end position="195"/>
    </location>
</feature>
<evidence type="ECO:0000256" key="3">
    <source>
        <dbReference type="ARBA" id="ARBA00022801"/>
    </source>
</evidence>
<gene>
    <name evidence="4" type="primary">rppH</name>
    <name evidence="4" type="synonym">nudH</name>
    <name evidence="7" type="ORF">EV681_4227</name>
</gene>
<comment type="cofactor">
    <cofactor evidence="1">
        <name>Mn(2+)</name>
        <dbReference type="ChEBI" id="CHEBI:29035"/>
    </cofactor>
</comment>
<dbReference type="AlphaFoldDB" id="A0A4Q7V9V2"/>
<dbReference type="SUPFAM" id="SSF55811">
    <property type="entry name" value="Nudix"/>
    <property type="match status" value="1"/>
</dbReference>
<dbReference type="InterPro" id="IPR020084">
    <property type="entry name" value="NUDIX_hydrolase_CS"/>
</dbReference>
<dbReference type="InterPro" id="IPR015797">
    <property type="entry name" value="NUDIX_hydrolase-like_dom_sf"/>
</dbReference>
<dbReference type="FunFam" id="3.90.79.10:FF:000001">
    <property type="entry name" value="RNA pyrophosphohydrolase"/>
    <property type="match status" value="1"/>
</dbReference>
<comment type="cofactor">
    <cofactor evidence="2">
        <name>Mg(2+)</name>
        <dbReference type="ChEBI" id="CHEBI:18420"/>
    </cofactor>
</comment>
<accession>A0A4Q7V9V2</accession>
<dbReference type="NCBIfam" id="NF001938">
    <property type="entry name" value="PRK00714.1-5"/>
    <property type="match status" value="1"/>
</dbReference>
<dbReference type="NCBIfam" id="NF001935">
    <property type="entry name" value="PRK00714.1-2"/>
    <property type="match status" value="1"/>
</dbReference>
<evidence type="ECO:0000259" key="6">
    <source>
        <dbReference type="PROSITE" id="PS51462"/>
    </source>
</evidence>
<dbReference type="HAMAP" id="MF_00298">
    <property type="entry name" value="Nudix_RppH"/>
    <property type="match status" value="1"/>
</dbReference>
<dbReference type="PANTHER" id="PTHR43736">
    <property type="entry name" value="ADP-RIBOSE PYROPHOSPHATASE"/>
    <property type="match status" value="1"/>
</dbReference>
<evidence type="ECO:0000313" key="7">
    <source>
        <dbReference type="EMBL" id="RZT91472.1"/>
    </source>
</evidence>
<evidence type="ECO:0000256" key="5">
    <source>
        <dbReference type="SAM" id="MobiDB-lite"/>
    </source>
</evidence>
<dbReference type="EC" id="3.6.1.-" evidence="4"/>
<comment type="function">
    <text evidence="4">Accelerates the degradation of transcripts by removing pyrophosphate from the 5'-end of triphosphorylated RNA, leading to a more labile monophosphorylated state that can stimulate subsequent ribonuclease cleavage.</text>
</comment>
<feature type="short sequence motif" description="Nudix box" evidence="4">
    <location>
        <begin position="38"/>
        <end position="59"/>
    </location>
</feature>
<dbReference type="CDD" id="cd03671">
    <property type="entry name" value="NUDIX_Ap4A_hydrolase_plant_like"/>
    <property type="match status" value="1"/>
</dbReference>
<organism evidence="7 8">
    <name type="scientific">Advenella incenata</name>
    <dbReference type="NCBI Taxonomy" id="267800"/>
    <lineage>
        <taxon>Bacteria</taxon>
        <taxon>Pseudomonadati</taxon>
        <taxon>Pseudomonadota</taxon>
        <taxon>Betaproteobacteria</taxon>
        <taxon>Burkholderiales</taxon>
        <taxon>Alcaligenaceae</taxon>
    </lineage>
</organism>
<evidence type="ECO:0000313" key="8">
    <source>
        <dbReference type="Proteomes" id="UP000293398"/>
    </source>
</evidence>
<evidence type="ECO:0000256" key="1">
    <source>
        <dbReference type="ARBA" id="ARBA00001936"/>
    </source>
</evidence>
<feature type="domain" description="Nudix hydrolase" evidence="6">
    <location>
        <begin position="6"/>
        <end position="149"/>
    </location>
</feature>
<comment type="cofactor">
    <cofactor evidence="4">
        <name>a divalent metal cation</name>
        <dbReference type="ChEBI" id="CHEBI:60240"/>
    </cofactor>
</comment>
<dbReference type="Gene3D" id="3.90.79.10">
    <property type="entry name" value="Nucleoside Triphosphate Pyrophosphohydrolase"/>
    <property type="match status" value="1"/>
</dbReference>
<sequence length="277" mass="31587">MLDREGYRPNVGIILVNQKNEVFWGKRIREHSWQFPQGGIKYGETPVQAMYRELQEEVGLKPEHVRILGRTRDWLRYNVPDNFVRRDSRGHYKGQKQIWFLLRLVGKDTDVSLRATHHPEFDAWRWHTYWVPLDVVIEFKRDVYHRALKELSDILFRRHGESRFLRQRNGTGSVPRKSAHVKDAASNKKGYAVNPAGADTSAAIAAAGESPKGGKPVMAGRQNAKPGAKRNFEAGHGQRAAQGQTQKQAPRHARNGRVHTSEGNTQAHRAKALPVTR</sequence>
<evidence type="ECO:0000256" key="4">
    <source>
        <dbReference type="HAMAP-Rule" id="MF_00298"/>
    </source>
</evidence>
<dbReference type="NCBIfam" id="NF001937">
    <property type="entry name" value="PRK00714.1-4"/>
    <property type="match status" value="1"/>
</dbReference>
<reference evidence="7 8" key="1">
    <citation type="submission" date="2019-02" db="EMBL/GenBank/DDBJ databases">
        <title>Genomic Encyclopedia of Type Strains, Phase IV (KMG-IV): sequencing the most valuable type-strain genomes for metagenomic binning, comparative biology and taxonomic classification.</title>
        <authorList>
            <person name="Goeker M."/>
        </authorList>
    </citation>
    <scope>NUCLEOTIDE SEQUENCE [LARGE SCALE GENOMIC DNA]</scope>
    <source>
        <strain evidence="7 8">DSM 23814</strain>
    </source>
</reference>
<dbReference type="InterPro" id="IPR020476">
    <property type="entry name" value="Nudix_hydrolase"/>
</dbReference>
<protein>
    <recommendedName>
        <fullName evidence="4">RNA pyrophosphohydrolase</fullName>
        <ecNumber evidence="4">3.6.1.-</ecNumber>
    </recommendedName>
    <alternativeName>
        <fullName evidence="4">(Di)nucleoside polyphosphate hydrolase</fullName>
    </alternativeName>
</protein>
<dbReference type="PRINTS" id="PR00502">
    <property type="entry name" value="NUDIXFAMILY"/>
</dbReference>
<dbReference type="Pfam" id="PF00293">
    <property type="entry name" value="NUDIX"/>
    <property type="match status" value="1"/>
</dbReference>
<dbReference type="InterPro" id="IPR022927">
    <property type="entry name" value="RppH"/>
</dbReference>
<keyword evidence="8" id="KW-1185">Reference proteome</keyword>
<proteinExistence type="inferred from homology"/>
<dbReference type="EMBL" id="SHKO01000005">
    <property type="protein sequence ID" value="RZT91472.1"/>
    <property type="molecule type" value="Genomic_DNA"/>
</dbReference>
<dbReference type="Proteomes" id="UP000293398">
    <property type="component" value="Unassembled WGS sequence"/>
</dbReference>
<evidence type="ECO:0000256" key="2">
    <source>
        <dbReference type="ARBA" id="ARBA00001946"/>
    </source>
</evidence>
<comment type="caution">
    <text evidence="7">The sequence shown here is derived from an EMBL/GenBank/DDBJ whole genome shotgun (WGS) entry which is preliminary data.</text>
</comment>
<feature type="region of interest" description="Disordered" evidence="5">
    <location>
        <begin position="207"/>
        <end position="277"/>
    </location>
</feature>
<keyword evidence="3 4" id="KW-0378">Hydrolase</keyword>
<dbReference type="PANTHER" id="PTHR43736:SF1">
    <property type="entry name" value="DIHYDRONEOPTERIN TRIPHOSPHATE DIPHOSPHATASE"/>
    <property type="match status" value="1"/>
</dbReference>
<dbReference type="PROSITE" id="PS00893">
    <property type="entry name" value="NUDIX_BOX"/>
    <property type="match status" value="1"/>
</dbReference>
<dbReference type="InterPro" id="IPR000086">
    <property type="entry name" value="NUDIX_hydrolase_dom"/>
</dbReference>
<comment type="similarity">
    <text evidence="4">Belongs to the Nudix hydrolase family. RppH subfamily.</text>
</comment>
<dbReference type="GO" id="GO:0034353">
    <property type="term" value="F:mRNA 5'-diphosphatase activity"/>
    <property type="evidence" value="ECO:0007669"/>
    <property type="project" value="UniProtKB-ARBA"/>
</dbReference>
<dbReference type="PROSITE" id="PS51462">
    <property type="entry name" value="NUDIX"/>
    <property type="match status" value="1"/>
</dbReference>
<name>A0A4Q7V9V2_9BURK</name>